<organism evidence="4 5">
    <name type="scientific">Dendryphion nanum</name>
    <dbReference type="NCBI Taxonomy" id="256645"/>
    <lineage>
        <taxon>Eukaryota</taxon>
        <taxon>Fungi</taxon>
        <taxon>Dikarya</taxon>
        <taxon>Ascomycota</taxon>
        <taxon>Pezizomycotina</taxon>
        <taxon>Dothideomycetes</taxon>
        <taxon>Pleosporomycetidae</taxon>
        <taxon>Pleosporales</taxon>
        <taxon>Torulaceae</taxon>
        <taxon>Dendryphion</taxon>
    </lineage>
</organism>
<dbReference type="PANTHER" id="PTHR10039:SF14">
    <property type="entry name" value="NACHT DOMAIN-CONTAINING PROTEIN"/>
    <property type="match status" value="1"/>
</dbReference>
<evidence type="ECO:0000313" key="4">
    <source>
        <dbReference type="EMBL" id="KAH7110085.1"/>
    </source>
</evidence>
<dbReference type="Proteomes" id="UP000700596">
    <property type="component" value="Unassembled WGS sequence"/>
</dbReference>
<comment type="caution">
    <text evidence="4">The sequence shown here is derived from an EMBL/GenBank/DDBJ whole genome shotgun (WGS) entry which is preliminary data.</text>
</comment>
<dbReference type="InterPro" id="IPR027417">
    <property type="entry name" value="P-loop_NTPase"/>
</dbReference>
<protein>
    <recommendedName>
        <fullName evidence="6">NACHT domain-containing protein</fullName>
    </recommendedName>
</protein>
<dbReference type="SUPFAM" id="SSF52540">
    <property type="entry name" value="P-loop containing nucleoside triphosphate hydrolases"/>
    <property type="match status" value="1"/>
</dbReference>
<dbReference type="OrthoDB" id="21416at2759"/>
<dbReference type="Pfam" id="PF24809">
    <property type="entry name" value="DUF7708"/>
    <property type="match status" value="1"/>
</dbReference>
<evidence type="ECO:0000259" key="3">
    <source>
        <dbReference type="Pfam" id="PF24883"/>
    </source>
</evidence>
<feature type="domain" description="DUF7708" evidence="2">
    <location>
        <begin position="98"/>
        <end position="186"/>
    </location>
</feature>
<dbReference type="PANTHER" id="PTHR10039">
    <property type="entry name" value="AMELOGENIN"/>
    <property type="match status" value="1"/>
</dbReference>
<evidence type="ECO:0008006" key="6">
    <source>
        <dbReference type="Google" id="ProtNLM"/>
    </source>
</evidence>
<proteinExistence type="predicted"/>
<feature type="non-terminal residue" evidence="4">
    <location>
        <position position="760"/>
    </location>
</feature>
<dbReference type="InterPro" id="IPR056884">
    <property type="entry name" value="NPHP3-like_N"/>
</dbReference>
<dbReference type="InterPro" id="IPR056125">
    <property type="entry name" value="DUF7708"/>
</dbReference>
<evidence type="ECO:0000313" key="5">
    <source>
        <dbReference type="Proteomes" id="UP000700596"/>
    </source>
</evidence>
<feature type="domain" description="Nephrocystin 3-like N-terminal" evidence="3">
    <location>
        <begin position="254"/>
        <end position="400"/>
    </location>
</feature>
<dbReference type="Gene3D" id="3.40.50.300">
    <property type="entry name" value="P-loop containing nucleotide triphosphate hydrolases"/>
    <property type="match status" value="1"/>
</dbReference>
<dbReference type="Pfam" id="PF24883">
    <property type="entry name" value="NPHP3_N"/>
    <property type="match status" value="1"/>
</dbReference>
<accession>A0A9P9CYM3</accession>
<evidence type="ECO:0000256" key="1">
    <source>
        <dbReference type="ARBA" id="ARBA00022737"/>
    </source>
</evidence>
<sequence length="760" mass="87273">MATTSTSSKSGTAQFLRVLLEFKRDLSQNEIEDFSFMNSTDLKKAIIQLQDEQKANKRMQNLRRLSAFVEAMDQFDKVIHVFLNASDYLGFIWALNMLLDSYQEIGEHMPLLGQYESQISNNPYLQEIVGLIFKDILTFHHKAMKHFRQRAWKKIFHATWRTFRTDFGAIISNLQSHRRLLDSQAIFSGVTEIMKTMEKLRETRAVIEEECSKRQIEDDRRRRLTLISWLSAANSMGDHEDALSVQRSEYNNDSWLFEQSMVKEWMDPCFSSKPLLWVSGRPGVGKTILASTLIEKCRSQSNTVVAYFYCRHADPSRNSFLGLAQSLILQFTRSNPSLLPYIVNIQATSDTTSLQSAKIAKEVLGVAVASFENLILIVDGLDECSKAGKKEIVEWIRASILLAKDDNSRNLRCCFFGQEDNDAGKLLKGIRNFQLTEKHNRNQITSYCESRAKSIGEDFDLSAQDIQNLTSSVCKNTDALSLDLDSQKFDPNRRLHKDIKQLCGSLVEIRRGDIICFVHLTAKCFLERFPGLPRDSEHINLTRRCFAQLSLISHASDASQDSIRDWIIRGEYAFTEYSIVYVFDHLIDVLSTESANLDYDALRNNLRNFVTSCVDAPENHISIGKSVDSKLKRFRDEIFYNGLKHAIAYHRRILEASSQDEEEDSVLGQLQQFEQIRKVLESITKSRSTPNLHTLYGDNLFKCTELRCKSFHDGFSTQQARDKHHEQHERTHICPVPECVSAVIGFNSSARLQKHENDYH</sequence>
<reference evidence="4" key="1">
    <citation type="journal article" date="2021" name="Nat. Commun.">
        <title>Genetic determinants of endophytism in the Arabidopsis root mycobiome.</title>
        <authorList>
            <person name="Mesny F."/>
            <person name="Miyauchi S."/>
            <person name="Thiergart T."/>
            <person name="Pickel B."/>
            <person name="Atanasova L."/>
            <person name="Karlsson M."/>
            <person name="Huettel B."/>
            <person name="Barry K.W."/>
            <person name="Haridas S."/>
            <person name="Chen C."/>
            <person name="Bauer D."/>
            <person name="Andreopoulos W."/>
            <person name="Pangilinan J."/>
            <person name="LaButti K."/>
            <person name="Riley R."/>
            <person name="Lipzen A."/>
            <person name="Clum A."/>
            <person name="Drula E."/>
            <person name="Henrissat B."/>
            <person name="Kohler A."/>
            <person name="Grigoriev I.V."/>
            <person name="Martin F.M."/>
            <person name="Hacquard S."/>
        </authorList>
    </citation>
    <scope>NUCLEOTIDE SEQUENCE</scope>
    <source>
        <strain evidence="4">MPI-CAGE-CH-0243</strain>
    </source>
</reference>
<name>A0A9P9CYM3_9PLEO</name>
<dbReference type="AlphaFoldDB" id="A0A9P9CYM3"/>
<evidence type="ECO:0000259" key="2">
    <source>
        <dbReference type="Pfam" id="PF24809"/>
    </source>
</evidence>
<dbReference type="EMBL" id="JAGMWT010000029">
    <property type="protein sequence ID" value="KAH7110085.1"/>
    <property type="molecule type" value="Genomic_DNA"/>
</dbReference>
<keyword evidence="1" id="KW-0677">Repeat</keyword>
<gene>
    <name evidence="4" type="ORF">B0J11DRAFT_448466</name>
</gene>
<keyword evidence="5" id="KW-1185">Reference proteome</keyword>